<organism evidence="1 2">
    <name type="scientific">Ancylostoma duodenale</name>
    <dbReference type="NCBI Taxonomy" id="51022"/>
    <lineage>
        <taxon>Eukaryota</taxon>
        <taxon>Metazoa</taxon>
        <taxon>Ecdysozoa</taxon>
        <taxon>Nematoda</taxon>
        <taxon>Chromadorea</taxon>
        <taxon>Rhabditida</taxon>
        <taxon>Rhabditina</taxon>
        <taxon>Rhabditomorpha</taxon>
        <taxon>Strongyloidea</taxon>
        <taxon>Ancylostomatidae</taxon>
        <taxon>Ancylostomatinae</taxon>
        <taxon>Ancylostoma</taxon>
    </lineage>
</organism>
<dbReference type="OrthoDB" id="5814573at2759"/>
<dbReference type="AlphaFoldDB" id="A0A0C2C9P8"/>
<evidence type="ECO:0000313" key="1">
    <source>
        <dbReference type="EMBL" id="KIH46542.1"/>
    </source>
</evidence>
<keyword evidence="2" id="KW-1185">Reference proteome</keyword>
<dbReference type="EMBL" id="KN769013">
    <property type="protein sequence ID" value="KIH46542.1"/>
    <property type="molecule type" value="Genomic_DNA"/>
</dbReference>
<dbReference type="Proteomes" id="UP000054047">
    <property type="component" value="Unassembled WGS sequence"/>
</dbReference>
<name>A0A0C2C9P8_9BILA</name>
<reference evidence="1 2" key="1">
    <citation type="submission" date="2013-12" db="EMBL/GenBank/DDBJ databases">
        <title>Draft genome of the parsitic nematode Ancylostoma duodenale.</title>
        <authorList>
            <person name="Mitreva M."/>
        </authorList>
    </citation>
    <scope>NUCLEOTIDE SEQUENCE [LARGE SCALE GENOMIC DNA]</scope>
    <source>
        <strain evidence="1 2">Zhejiang</strain>
    </source>
</reference>
<protein>
    <submittedName>
        <fullName evidence="1">Uncharacterized protein</fullName>
    </submittedName>
</protein>
<evidence type="ECO:0000313" key="2">
    <source>
        <dbReference type="Proteomes" id="UP000054047"/>
    </source>
</evidence>
<sequence length="114" mass="12834">MDIQLCRPISTKTTLHCALQRRCLIIGHLIRLNALDSGMTVYELRDMGGTICIQSNCDELHSTRIVPDRPTCMSLLFACGCAFSKEKWLVLEQDTTRAIIAPVSSFFEENSIKK</sequence>
<proteinExistence type="predicted"/>
<accession>A0A0C2C9P8</accession>
<gene>
    <name evidence="1" type="ORF">ANCDUO_23405</name>
</gene>